<dbReference type="RefSeq" id="WP_021788820.1">
    <property type="nucleotide sequence ID" value="NZ_LT671858.1"/>
</dbReference>
<dbReference type="KEGG" id="cdiv:CPM_1468"/>
<dbReference type="EMBL" id="LT671858">
    <property type="protein sequence ID" value="SIM75272.1"/>
    <property type="molecule type" value="Genomic_DNA"/>
</dbReference>
<proteinExistence type="predicted"/>
<gene>
    <name evidence="2" type="ORF">CPM_1468</name>
    <name evidence="1" type="ORF">CSP5_1474</name>
</gene>
<sequence>MANQIKSIDANILIDYFLLDNIDKDQKEGVRKLFHPSNLGDVKIKIFVYTLGEVFKRLLVERDGNHVQLDDKRIQKRIEEVQGFISKGFISIIRMEDVSKNFFAHYQKIYELDGFIGTGDKMALAAFCEDSDSKIFYSRDTKVLKSTKVISYITLNAVKKKIEEL</sequence>
<evidence type="ECO:0008006" key="5">
    <source>
        <dbReference type="Google" id="ProtNLM"/>
    </source>
</evidence>
<name>A0A1N5VQP6_9ARCH</name>
<keyword evidence="3" id="KW-1185">Reference proteome</keyword>
<dbReference type="GeneID" id="41588716"/>
<dbReference type="OrthoDB" id="57180at2157"/>
<evidence type="ECO:0000313" key="2">
    <source>
        <dbReference type="EMBL" id="SJK85263.1"/>
    </source>
</evidence>
<evidence type="ECO:0000313" key="3">
    <source>
        <dbReference type="Proteomes" id="UP000187822"/>
    </source>
</evidence>
<evidence type="ECO:0000313" key="1">
    <source>
        <dbReference type="EMBL" id="SIM75272.1"/>
    </source>
</evidence>
<protein>
    <recommendedName>
        <fullName evidence="5">PIN domain-containing protein</fullName>
    </recommendedName>
</protein>
<accession>A0A1N5VQP6</accession>
<dbReference type="EMBL" id="LT719092">
    <property type="protein sequence ID" value="SJK85263.1"/>
    <property type="molecule type" value="Genomic_DNA"/>
</dbReference>
<dbReference type="Proteomes" id="UP000195607">
    <property type="component" value="Chromosome I"/>
</dbReference>
<reference evidence="2" key="3">
    <citation type="submission" date="2016-06" db="EMBL/GenBank/DDBJ databases">
        <authorList>
            <person name="Olsen C.W."/>
            <person name="Carey S."/>
            <person name="Hinshaw L."/>
            <person name="Karasin A.I."/>
        </authorList>
    </citation>
    <scope>NUCLEOTIDE SEQUENCE [LARGE SCALE GENOMIC DNA]</scope>
    <source>
        <strain evidence="2">PM4</strain>
    </source>
</reference>
<evidence type="ECO:0000313" key="4">
    <source>
        <dbReference type="Proteomes" id="UP000195607"/>
    </source>
</evidence>
<organism evidence="1 4">
    <name type="scientific">Cuniculiplasma divulgatum</name>
    <dbReference type="NCBI Taxonomy" id="1673428"/>
    <lineage>
        <taxon>Archaea</taxon>
        <taxon>Methanobacteriati</taxon>
        <taxon>Thermoplasmatota</taxon>
        <taxon>Thermoplasmata</taxon>
        <taxon>Thermoplasmatales</taxon>
        <taxon>Cuniculiplasmataceae</taxon>
        <taxon>Cuniculiplasma</taxon>
    </lineage>
</organism>
<reference evidence="3" key="2">
    <citation type="submission" date="2016-06" db="EMBL/GenBank/DDBJ databases">
        <authorList>
            <person name="Toshchakov V.S."/>
        </authorList>
    </citation>
    <scope>NUCLEOTIDE SEQUENCE [LARGE SCALE GENOMIC DNA]</scope>
    <source>
        <strain>PM4 (JCM 30641</strain>
        <strain evidence="3">\VKM B-2940)</strain>
    </source>
</reference>
<reference evidence="1 4" key="1">
    <citation type="submission" date="2016-04" db="EMBL/GenBank/DDBJ databases">
        <authorList>
            <person name="Evans L.H."/>
            <person name="Alamgir A."/>
            <person name="Owens N."/>
            <person name="Weber N.D."/>
            <person name="Virtaneva K."/>
            <person name="Barbian K."/>
            <person name="Babar A."/>
            <person name="Rosenke K."/>
        </authorList>
    </citation>
    <scope>NUCLEOTIDE SEQUENCE [LARGE SCALE GENOMIC DNA]</scope>
    <source>
        <strain evidence="1">S5</strain>
        <strain evidence="4">S5(T) (JCM 30642 \VKM B-2941)</strain>
    </source>
</reference>
<dbReference type="Proteomes" id="UP000187822">
    <property type="component" value="Chromosome I"/>
</dbReference>
<dbReference type="AlphaFoldDB" id="A0A1N5VQP6"/>